<feature type="domain" description="HTH lacI-type" evidence="5">
    <location>
        <begin position="3"/>
        <end position="56"/>
    </location>
</feature>
<evidence type="ECO:0000256" key="1">
    <source>
        <dbReference type="ARBA" id="ARBA00022491"/>
    </source>
</evidence>
<dbReference type="PANTHER" id="PTHR30146">
    <property type="entry name" value="LACI-RELATED TRANSCRIPTIONAL REPRESSOR"/>
    <property type="match status" value="1"/>
</dbReference>
<sequence length="326" mass="35123">MKITAKDVAERCETSTAAVSRAFRAQATINPALRAKILAAARDLGYAPPAKRPQRTQGRRTISIVVGGIINPFYPNALELFAKELSARNHNMLVHIVPQGETVDSTMSQVLRSGSDAAIIASANLSSELANQCRNRGMPVVLFNRVQADAATNAVCADNYNGGLLAARRLLSRDCAAIGFLGGTRDTSTHLERRRGFLDELERQGAGVMFEGAGEYDYNVAFSAVSSLLEGRNLPDGLFCANDIMAIAAIDAARRVGMSVGKDIAILGFDDVPMAAWTAYQLTTFRQRVGQMVSDTIGLIEEVWQEPETEGALRMVRCGLVERASG</sequence>
<dbReference type="Pfam" id="PF13377">
    <property type="entry name" value="Peripla_BP_3"/>
    <property type="match status" value="1"/>
</dbReference>
<dbReference type="PROSITE" id="PS50932">
    <property type="entry name" value="HTH_LACI_2"/>
    <property type="match status" value="1"/>
</dbReference>
<dbReference type="GO" id="GO:0000976">
    <property type="term" value="F:transcription cis-regulatory region binding"/>
    <property type="evidence" value="ECO:0007669"/>
    <property type="project" value="TreeGrafter"/>
</dbReference>
<evidence type="ECO:0000256" key="3">
    <source>
        <dbReference type="ARBA" id="ARBA00023125"/>
    </source>
</evidence>
<dbReference type="InterPro" id="IPR046335">
    <property type="entry name" value="LacI/GalR-like_sensor"/>
</dbReference>
<evidence type="ECO:0000313" key="6">
    <source>
        <dbReference type="EMBL" id="SDW30727.1"/>
    </source>
</evidence>
<dbReference type="SUPFAM" id="SSF53822">
    <property type="entry name" value="Periplasmic binding protein-like I"/>
    <property type="match status" value="1"/>
</dbReference>
<dbReference type="AlphaFoldDB" id="A0A1H2SGS6"/>
<keyword evidence="7" id="KW-1185">Reference proteome</keyword>
<dbReference type="SUPFAM" id="SSF47413">
    <property type="entry name" value="lambda repressor-like DNA-binding domains"/>
    <property type="match status" value="1"/>
</dbReference>
<evidence type="ECO:0000259" key="5">
    <source>
        <dbReference type="PROSITE" id="PS50932"/>
    </source>
</evidence>
<organism evidence="6 7">
    <name type="scientific">Litoreibacter albidus</name>
    <dbReference type="NCBI Taxonomy" id="670155"/>
    <lineage>
        <taxon>Bacteria</taxon>
        <taxon>Pseudomonadati</taxon>
        <taxon>Pseudomonadota</taxon>
        <taxon>Alphaproteobacteria</taxon>
        <taxon>Rhodobacterales</taxon>
        <taxon>Roseobacteraceae</taxon>
        <taxon>Litoreibacter</taxon>
    </lineage>
</organism>
<dbReference type="InterPro" id="IPR010982">
    <property type="entry name" value="Lambda_DNA-bd_dom_sf"/>
</dbReference>
<gene>
    <name evidence="6" type="ORF">SAMN04488001_0807</name>
</gene>
<evidence type="ECO:0000256" key="2">
    <source>
        <dbReference type="ARBA" id="ARBA00023015"/>
    </source>
</evidence>
<dbReference type="Gene3D" id="1.10.260.40">
    <property type="entry name" value="lambda repressor-like DNA-binding domains"/>
    <property type="match status" value="1"/>
</dbReference>
<dbReference type="RefSeq" id="WP_089944771.1">
    <property type="nucleotide sequence ID" value="NZ_FNOI01000001.1"/>
</dbReference>
<keyword evidence="3 6" id="KW-0238">DNA-binding</keyword>
<reference evidence="7" key="1">
    <citation type="submission" date="2016-10" db="EMBL/GenBank/DDBJ databases">
        <authorList>
            <person name="Varghese N."/>
            <person name="Submissions S."/>
        </authorList>
    </citation>
    <scope>NUCLEOTIDE SEQUENCE [LARGE SCALE GENOMIC DNA]</scope>
    <source>
        <strain evidence="7">DSM 26922</strain>
    </source>
</reference>
<dbReference type="Pfam" id="PF00356">
    <property type="entry name" value="LacI"/>
    <property type="match status" value="1"/>
</dbReference>
<evidence type="ECO:0000256" key="4">
    <source>
        <dbReference type="ARBA" id="ARBA00023163"/>
    </source>
</evidence>
<dbReference type="Proteomes" id="UP000199441">
    <property type="component" value="Unassembled WGS sequence"/>
</dbReference>
<dbReference type="PANTHER" id="PTHR30146:SF95">
    <property type="entry name" value="RIBOSE OPERON REPRESSOR"/>
    <property type="match status" value="1"/>
</dbReference>
<accession>A0A1H2SGS6</accession>
<dbReference type="InterPro" id="IPR000843">
    <property type="entry name" value="HTH_LacI"/>
</dbReference>
<evidence type="ECO:0000313" key="7">
    <source>
        <dbReference type="Proteomes" id="UP000199441"/>
    </source>
</evidence>
<dbReference type="STRING" id="670155.SAMN04488001_0807"/>
<keyword evidence="2" id="KW-0805">Transcription regulation</keyword>
<dbReference type="GO" id="GO:0003700">
    <property type="term" value="F:DNA-binding transcription factor activity"/>
    <property type="evidence" value="ECO:0007669"/>
    <property type="project" value="TreeGrafter"/>
</dbReference>
<protein>
    <submittedName>
        <fullName evidence="6">DNA-binding transcriptional regulator, LacI/PurR family</fullName>
    </submittedName>
</protein>
<dbReference type="InterPro" id="IPR028082">
    <property type="entry name" value="Peripla_BP_I"/>
</dbReference>
<dbReference type="EMBL" id="FNOI01000001">
    <property type="protein sequence ID" value="SDW30727.1"/>
    <property type="molecule type" value="Genomic_DNA"/>
</dbReference>
<dbReference type="CDD" id="cd01392">
    <property type="entry name" value="HTH_LacI"/>
    <property type="match status" value="1"/>
</dbReference>
<dbReference type="CDD" id="cd06278">
    <property type="entry name" value="PBP1_LacI-like"/>
    <property type="match status" value="1"/>
</dbReference>
<dbReference type="OrthoDB" id="8433438at2"/>
<dbReference type="SMART" id="SM00354">
    <property type="entry name" value="HTH_LACI"/>
    <property type="match status" value="1"/>
</dbReference>
<proteinExistence type="predicted"/>
<dbReference type="Gene3D" id="3.40.50.2300">
    <property type="match status" value="2"/>
</dbReference>
<name>A0A1H2SGS6_9RHOB</name>
<keyword evidence="1" id="KW-0678">Repressor</keyword>
<keyword evidence="4" id="KW-0804">Transcription</keyword>